<comment type="caution">
    <text evidence="3">The sequence shown here is derived from an EMBL/GenBank/DDBJ whole genome shotgun (WGS) entry which is preliminary data.</text>
</comment>
<feature type="transmembrane region" description="Helical" evidence="1">
    <location>
        <begin position="20"/>
        <end position="43"/>
    </location>
</feature>
<sequence>MDRDLGVTEAVRRTVPEWTVSLFDVIALLGDEYLVVAVLLGIATAEAVRSVRRGADRPLSRRTGFVLAIVLGGLALTLVLKSAFGFSRPPESMQAIPREGEGFPSGHTMAATILWGALALWSTTSTRRRRLLGAAILVGLVGLSRLVIGVHYFVDIVASVGFGATYLLAAEAALDGDPERAFAVAVALGGLALFVTGGATDGLLAFAGCAGGAVGWWTLNRPAVRNLWAGLAQ</sequence>
<feature type="transmembrane region" description="Helical" evidence="1">
    <location>
        <begin position="156"/>
        <end position="174"/>
    </location>
</feature>
<dbReference type="SUPFAM" id="SSF48317">
    <property type="entry name" value="Acid phosphatase/Vanadium-dependent haloperoxidase"/>
    <property type="match status" value="1"/>
</dbReference>
<dbReference type="InterPro" id="IPR000326">
    <property type="entry name" value="PAP2/HPO"/>
</dbReference>
<evidence type="ECO:0000259" key="2">
    <source>
        <dbReference type="SMART" id="SM00014"/>
    </source>
</evidence>
<accession>A0A8J8PWZ4</accession>
<feature type="transmembrane region" description="Helical" evidence="1">
    <location>
        <begin position="131"/>
        <end position="150"/>
    </location>
</feature>
<dbReference type="Pfam" id="PF01569">
    <property type="entry name" value="PAP2"/>
    <property type="match status" value="1"/>
</dbReference>
<dbReference type="RefSeq" id="WP_148860667.1">
    <property type="nucleotide sequence ID" value="NZ_PHNJ01000025.1"/>
</dbReference>
<feature type="transmembrane region" description="Helical" evidence="1">
    <location>
        <begin position="64"/>
        <end position="86"/>
    </location>
</feature>
<feature type="transmembrane region" description="Helical" evidence="1">
    <location>
        <begin position="106"/>
        <end position="124"/>
    </location>
</feature>
<gene>
    <name evidence="3" type="ORF">CV102_24880</name>
</gene>
<dbReference type="EMBL" id="PHNJ01000025">
    <property type="protein sequence ID" value="TYL35990.1"/>
    <property type="molecule type" value="Genomic_DNA"/>
</dbReference>
<keyword evidence="4" id="KW-1185">Reference proteome</keyword>
<keyword evidence="1" id="KW-1133">Transmembrane helix</keyword>
<dbReference type="InterPro" id="IPR036938">
    <property type="entry name" value="PAP2/HPO_sf"/>
</dbReference>
<dbReference type="SMART" id="SM00014">
    <property type="entry name" value="acidPPc"/>
    <property type="match status" value="1"/>
</dbReference>
<dbReference type="AlphaFoldDB" id="A0A8J8PWZ4"/>
<keyword evidence="1" id="KW-0472">Membrane</keyword>
<dbReference type="Gene3D" id="1.20.144.10">
    <property type="entry name" value="Phosphatidic acid phosphatase type 2/haloperoxidase"/>
    <property type="match status" value="1"/>
</dbReference>
<dbReference type="PANTHER" id="PTHR14969:SF13">
    <property type="entry name" value="AT30094P"/>
    <property type="match status" value="1"/>
</dbReference>
<organism evidence="3 4">
    <name type="scientific">Natronococcus pandeyae</name>
    <dbReference type="NCBI Taxonomy" id="2055836"/>
    <lineage>
        <taxon>Archaea</taxon>
        <taxon>Methanobacteriati</taxon>
        <taxon>Methanobacteriota</taxon>
        <taxon>Stenosarchaea group</taxon>
        <taxon>Halobacteria</taxon>
        <taxon>Halobacteriales</taxon>
        <taxon>Natrialbaceae</taxon>
        <taxon>Natronococcus</taxon>
    </lineage>
</organism>
<feature type="domain" description="Phosphatidic acid phosphatase type 2/haloperoxidase" evidence="2">
    <location>
        <begin position="63"/>
        <end position="171"/>
    </location>
</feature>
<evidence type="ECO:0000313" key="3">
    <source>
        <dbReference type="EMBL" id="TYL35990.1"/>
    </source>
</evidence>
<feature type="transmembrane region" description="Helical" evidence="1">
    <location>
        <begin position="181"/>
        <end position="197"/>
    </location>
</feature>
<reference evidence="3" key="1">
    <citation type="submission" date="2017-11" db="EMBL/GenBank/DDBJ databases">
        <authorList>
            <person name="Kajale S.C."/>
            <person name="Sharma A."/>
        </authorList>
    </citation>
    <scope>NUCLEOTIDE SEQUENCE</scope>
    <source>
        <strain evidence="3">LS1_42</strain>
    </source>
</reference>
<evidence type="ECO:0000313" key="4">
    <source>
        <dbReference type="Proteomes" id="UP000766904"/>
    </source>
</evidence>
<feature type="transmembrane region" description="Helical" evidence="1">
    <location>
        <begin position="203"/>
        <end position="219"/>
    </location>
</feature>
<evidence type="ECO:0000256" key="1">
    <source>
        <dbReference type="SAM" id="Phobius"/>
    </source>
</evidence>
<dbReference type="PANTHER" id="PTHR14969">
    <property type="entry name" value="SPHINGOSINE-1-PHOSPHATE PHOSPHOHYDROLASE"/>
    <property type="match status" value="1"/>
</dbReference>
<protein>
    <submittedName>
        <fullName evidence="3">PA-phosphatase</fullName>
    </submittedName>
</protein>
<name>A0A8J8PWZ4_9EURY</name>
<keyword evidence="1" id="KW-0812">Transmembrane</keyword>
<proteinExistence type="predicted"/>
<dbReference type="OrthoDB" id="10182at2157"/>
<dbReference type="Proteomes" id="UP000766904">
    <property type="component" value="Unassembled WGS sequence"/>
</dbReference>